<proteinExistence type="predicted"/>
<dbReference type="KEGG" id="bfo:118412200"/>
<name>A0A9J7KUG2_BRAFL</name>
<dbReference type="Proteomes" id="UP000001554">
    <property type="component" value="Chromosome 3"/>
</dbReference>
<feature type="region of interest" description="Disordered" evidence="1">
    <location>
        <begin position="23"/>
        <end position="68"/>
    </location>
</feature>
<dbReference type="PANTHER" id="PTHR43388:SF1">
    <property type="entry name" value="HYDROGENASE MATURATION FACTOR HOXX"/>
    <property type="match status" value="1"/>
</dbReference>
<feature type="compositionally biased region" description="Polar residues" evidence="1">
    <location>
        <begin position="54"/>
        <end position="68"/>
    </location>
</feature>
<dbReference type="InterPro" id="IPR002376">
    <property type="entry name" value="Formyl_transf_N"/>
</dbReference>
<protein>
    <submittedName>
        <fullName evidence="4">Hydrogenase maturation factor HoxX-like</fullName>
    </submittedName>
</protein>
<evidence type="ECO:0000259" key="2">
    <source>
        <dbReference type="Pfam" id="PF00551"/>
    </source>
</evidence>
<dbReference type="GeneID" id="118412200"/>
<reference evidence="4" key="2">
    <citation type="submission" date="2025-08" db="UniProtKB">
        <authorList>
            <consortium name="RefSeq"/>
        </authorList>
    </citation>
    <scope>IDENTIFICATION</scope>
    <source>
        <strain evidence="4">S238N-H82</strain>
        <tissue evidence="4">Testes</tissue>
    </source>
</reference>
<dbReference type="OrthoDB" id="5126881at2759"/>
<dbReference type="AlphaFoldDB" id="A0A9J7KUG2"/>
<keyword evidence="3" id="KW-1185">Reference proteome</keyword>
<dbReference type="Gene3D" id="3.40.50.12230">
    <property type="match status" value="1"/>
</dbReference>
<organism evidence="3 4">
    <name type="scientific">Branchiostoma floridae</name>
    <name type="common">Florida lancelet</name>
    <name type="synonym">Amphioxus</name>
    <dbReference type="NCBI Taxonomy" id="7739"/>
    <lineage>
        <taxon>Eukaryota</taxon>
        <taxon>Metazoa</taxon>
        <taxon>Chordata</taxon>
        <taxon>Cephalochordata</taxon>
        <taxon>Leptocardii</taxon>
        <taxon>Amphioxiformes</taxon>
        <taxon>Branchiostomatidae</taxon>
        <taxon>Branchiostoma</taxon>
    </lineage>
</organism>
<reference evidence="3" key="1">
    <citation type="journal article" date="2020" name="Nat. Ecol. Evol.">
        <title>Deeply conserved synteny resolves early events in vertebrate evolution.</title>
        <authorList>
            <person name="Simakov O."/>
            <person name="Marletaz F."/>
            <person name="Yue J.X."/>
            <person name="O'Connell B."/>
            <person name="Jenkins J."/>
            <person name="Brandt A."/>
            <person name="Calef R."/>
            <person name="Tung C.H."/>
            <person name="Huang T.K."/>
            <person name="Schmutz J."/>
            <person name="Satoh N."/>
            <person name="Yu J.K."/>
            <person name="Putnam N.H."/>
            <person name="Green R.E."/>
            <person name="Rokhsar D.S."/>
        </authorList>
    </citation>
    <scope>NUCLEOTIDE SEQUENCE [LARGE SCALE GENOMIC DNA]</scope>
    <source>
        <strain evidence="3">S238N-H82</strain>
    </source>
</reference>
<evidence type="ECO:0000313" key="4">
    <source>
        <dbReference type="RefSeq" id="XP_035670813.1"/>
    </source>
</evidence>
<dbReference type="InterPro" id="IPR036477">
    <property type="entry name" value="Formyl_transf_N_sf"/>
</dbReference>
<accession>A0A9J7KUG2</accession>
<dbReference type="SUPFAM" id="SSF53328">
    <property type="entry name" value="Formyltransferase"/>
    <property type="match status" value="1"/>
</dbReference>
<evidence type="ECO:0000313" key="3">
    <source>
        <dbReference type="Proteomes" id="UP000001554"/>
    </source>
</evidence>
<dbReference type="RefSeq" id="XP_035670813.1">
    <property type="nucleotide sequence ID" value="XM_035814920.1"/>
</dbReference>
<gene>
    <name evidence="4" type="primary">LOC118412200</name>
</gene>
<evidence type="ECO:0000256" key="1">
    <source>
        <dbReference type="SAM" id="MobiDB-lite"/>
    </source>
</evidence>
<sequence>MIRSATMINRVAWRSMMSLQKAAVRTAASSSQQGSQRHKPPSQQPPGPASQQPTRQASQQPMRQPSQQALEFSPLPWVDFTSPDLAQTAANPRKITFLCNSFNGLSQRLYLELLSRGHHVTVHEDPRGEEMTRAVEADQPDLVLCPFQTRRVPAELYNNPARPALIVHPGIPGDRGPSSIDWALKEGTTEWGVTVLQADDEMDSGDIWATCKFPVNRQATKSSLYSKEVTQAAVVSVLKAIEAWEQSVPPTPLDYRHPEVC</sequence>
<dbReference type="InterPro" id="IPR047180">
    <property type="entry name" value="HoxX-like"/>
</dbReference>
<dbReference type="PANTHER" id="PTHR43388">
    <property type="entry name" value="HYDROGENASE MATURATION FACTOR HOXX"/>
    <property type="match status" value="1"/>
</dbReference>
<dbReference type="Pfam" id="PF00551">
    <property type="entry name" value="Formyl_trans_N"/>
    <property type="match status" value="1"/>
</dbReference>
<dbReference type="CDD" id="cd08650">
    <property type="entry name" value="FMT_core_HypX_N"/>
    <property type="match status" value="1"/>
</dbReference>
<feature type="domain" description="Formyl transferase N-terminal" evidence="2">
    <location>
        <begin position="127"/>
        <end position="228"/>
    </location>
</feature>